<comment type="subcellular location">
    <subcellularLocation>
        <location evidence="1">Nucleus</location>
    </subcellularLocation>
</comment>
<dbReference type="PANTHER" id="PTHR10150:SF0">
    <property type="entry name" value="DNA REPAIR ENDONUCLEASE XPF"/>
    <property type="match status" value="1"/>
</dbReference>
<dbReference type="Gene3D" id="1.10.150.20">
    <property type="entry name" value="5' to 3' exonuclease, C-terminal subdomain"/>
    <property type="match status" value="1"/>
</dbReference>
<evidence type="ECO:0000256" key="3">
    <source>
        <dbReference type="ARBA" id="ARBA00022722"/>
    </source>
</evidence>
<gene>
    <name evidence="13" type="ORF">NQ315_013945</name>
</gene>
<reference evidence="13 14" key="1">
    <citation type="journal article" date="2023" name="Insect Mol. Biol.">
        <title>Genome sequencing provides insights into the evolution of gene families encoding plant cell wall-degrading enzymes in longhorned beetles.</title>
        <authorList>
            <person name="Shin N.R."/>
            <person name="Okamura Y."/>
            <person name="Kirsch R."/>
            <person name="Pauchet Y."/>
        </authorList>
    </citation>
    <scope>NUCLEOTIDE SEQUENCE [LARGE SCALE GENOMIC DNA]</scope>
    <source>
        <strain evidence="13">EAD_L_NR</strain>
    </source>
</reference>
<evidence type="ECO:0000259" key="12">
    <source>
        <dbReference type="SMART" id="SM00891"/>
    </source>
</evidence>
<evidence type="ECO:0000256" key="6">
    <source>
        <dbReference type="ARBA" id="ARBA00022801"/>
    </source>
</evidence>
<dbReference type="AlphaFoldDB" id="A0AAV8VRI8"/>
<dbReference type="CDD" id="cd20078">
    <property type="entry name" value="XPF_nuclease_XPF_euk"/>
    <property type="match status" value="1"/>
</dbReference>
<comment type="similarity">
    <text evidence="2">Belongs to the XPF family.</text>
</comment>
<dbReference type="FunFam" id="3.40.50.10130:FF:000002">
    <property type="entry name" value="DNA repair endonuclease XPF"/>
    <property type="match status" value="1"/>
</dbReference>
<evidence type="ECO:0000256" key="2">
    <source>
        <dbReference type="ARBA" id="ARBA00010015"/>
    </source>
</evidence>
<dbReference type="SUPFAM" id="SSF47781">
    <property type="entry name" value="RuvA domain 2-like"/>
    <property type="match status" value="1"/>
</dbReference>
<dbReference type="GO" id="GO:0000724">
    <property type="term" value="P:double-strand break repair via homologous recombination"/>
    <property type="evidence" value="ECO:0007669"/>
    <property type="project" value="TreeGrafter"/>
</dbReference>
<dbReference type="GO" id="GO:1901255">
    <property type="term" value="P:nucleotide-excision repair involved in interstrand cross-link repair"/>
    <property type="evidence" value="ECO:0007669"/>
    <property type="project" value="TreeGrafter"/>
</dbReference>
<dbReference type="InterPro" id="IPR010994">
    <property type="entry name" value="RuvA_2-like"/>
</dbReference>
<protein>
    <recommendedName>
        <fullName evidence="10">DNA repair endonuclease XPF</fullName>
    </recommendedName>
</protein>
<keyword evidence="3" id="KW-0540">Nuclease</keyword>
<dbReference type="GO" id="GO:0003697">
    <property type="term" value="F:single-stranded DNA binding"/>
    <property type="evidence" value="ECO:0007669"/>
    <property type="project" value="TreeGrafter"/>
</dbReference>
<comment type="caution">
    <text evidence="13">The sequence shown here is derived from an EMBL/GenBank/DDBJ whole genome shotgun (WGS) entry which is preliminary data.</text>
</comment>
<dbReference type="GO" id="GO:0000014">
    <property type="term" value="F:single-stranded DNA endodeoxyribonuclease activity"/>
    <property type="evidence" value="ECO:0007669"/>
    <property type="project" value="TreeGrafter"/>
</dbReference>
<dbReference type="InterPro" id="IPR047520">
    <property type="entry name" value="XPF_nuclease"/>
</dbReference>
<keyword evidence="11" id="KW-0175">Coiled coil</keyword>
<keyword evidence="6" id="KW-0378">Hydrolase</keyword>
<dbReference type="GO" id="GO:0000110">
    <property type="term" value="C:nucleotide-excision repair factor 1 complex"/>
    <property type="evidence" value="ECO:0007669"/>
    <property type="project" value="TreeGrafter"/>
</dbReference>
<dbReference type="Gene3D" id="3.40.50.10130">
    <property type="match status" value="1"/>
</dbReference>
<evidence type="ECO:0000313" key="13">
    <source>
        <dbReference type="EMBL" id="KAJ8916740.1"/>
    </source>
</evidence>
<dbReference type="PANTHER" id="PTHR10150">
    <property type="entry name" value="DNA REPAIR ENDONUCLEASE XPF"/>
    <property type="match status" value="1"/>
</dbReference>
<feature type="coiled-coil region" evidence="11">
    <location>
        <begin position="353"/>
        <end position="380"/>
    </location>
</feature>
<evidence type="ECO:0000256" key="5">
    <source>
        <dbReference type="ARBA" id="ARBA00022763"/>
    </source>
</evidence>
<name>A0AAV8VRI8_9CUCU</name>
<keyword evidence="8" id="KW-0234">DNA repair</keyword>
<dbReference type="InterPro" id="IPR011335">
    <property type="entry name" value="Restrct_endonuc-II-like"/>
</dbReference>
<evidence type="ECO:0000313" key="14">
    <source>
        <dbReference type="Proteomes" id="UP001159042"/>
    </source>
</evidence>
<dbReference type="SUPFAM" id="SSF52980">
    <property type="entry name" value="Restriction endonuclease-like"/>
    <property type="match status" value="1"/>
</dbReference>
<evidence type="ECO:0000256" key="8">
    <source>
        <dbReference type="ARBA" id="ARBA00023204"/>
    </source>
</evidence>
<keyword evidence="9" id="KW-0539">Nucleus</keyword>
<proteinExistence type="inferred from homology"/>
<organism evidence="13 14">
    <name type="scientific">Exocentrus adspersus</name>
    <dbReference type="NCBI Taxonomy" id="1586481"/>
    <lineage>
        <taxon>Eukaryota</taxon>
        <taxon>Metazoa</taxon>
        <taxon>Ecdysozoa</taxon>
        <taxon>Arthropoda</taxon>
        <taxon>Hexapoda</taxon>
        <taxon>Insecta</taxon>
        <taxon>Pterygota</taxon>
        <taxon>Neoptera</taxon>
        <taxon>Endopterygota</taxon>
        <taxon>Coleoptera</taxon>
        <taxon>Polyphaga</taxon>
        <taxon>Cucujiformia</taxon>
        <taxon>Chrysomeloidea</taxon>
        <taxon>Cerambycidae</taxon>
        <taxon>Lamiinae</taxon>
        <taxon>Acanthocinini</taxon>
        <taxon>Exocentrus</taxon>
    </lineage>
</organism>
<evidence type="ECO:0000256" key="7">
    <source>
        <dbReference type="ARBA" id="ARBA00023125"/>
    </source>
</evidence>
<dbReference type="Proteomes" id="UP001159042">
    <property type="component" value="Unassembled WGS sequence"/>
</dbReference>
<evidence type="ECO:0000256" key="9">
    <source>
        <dbReference type="ARBA" id="ARBA00023242"/>
    </source>
</evidence>
<keyword evidence="14" id="KW-1185">Reference proteome</keyword>
<sequence length="421" mass="48623">MSQSIYNTSETHDLDNSQYIFEPFTQMENMNITQICESIANPKILIQTFKTLGDCINLQNTLENVKPSFIIMYHCNMTCIREIEMYVAHMQDSSQLKVFFLIHADTVEEQSYLTMLRREKEAFEFLIELKSNMVVPEDQDGKNEQCVAIQREGSSPVKNTREGGKVQAPVKQIIIVDIREFRSELPALLHKRGIEIEPLTITVGDYILTPEICVERKSLSDLIGSLNSGRLYQQCIQMSRYYSKPMLLIEFDKNKQFGWENSYMLSNDVDDFNIQQKLLLLTLHFPKLKIIWSPSPYASAQLFEELKVGKDNPNSQYAIAMGCEEDLDTIETKYNSNIYDFVQKLPGITSKNIDAFMRKCQTLNSAIEKSEEELKEILGNTSDAKTLYSILHETHRPNEETVKFKGKIKSKKIINCYELFL</sequence>
<dbReference type="SMART" id="SM00891">
    <property type="entry name" value="ERCC4"/>
    <property type="match status" value="1"/>
</dbReference>
<dbReference type="EMBL" id="JANEYG010000040">
    <property type="protein sequence ID" value="KAJ8916740.1"/>
    <property type="molecule type" value="Genomic_DNA"/>
</dbReference>
<dbReference type="GO" id="GO:0003684">
    <property type="term" value="F:damaged DNA binding"/>
    <property type="evidence" value="ECO:0007669"/>
    <property type="project" value="TreeGrafter"/>
</dbReference>
<evidence type="ECO:0000256" key="11">
    <source>
        <dbReference type="SAM" id="Coils"/>
    </source>
</evidence>
<keyword evidence="5" id="KW-0227">DNA damage</keyword>
<evidence type="ECO:0000256" key="10">
    <source>
        <dbReference type="ARBA" id="ARBA00072370"/>
    </source>
</evidence>
<evidence type="ECO:0000256" key="1">
    <source>
        <dbReference type="ARBA" id="ARBA00004123"/>
    </source>
</evidence>
<keyword evidence="4" id="KW-0255">Endonuclease</keyword>
<dbReference type="GO" id="GO:0000712">
    <property type="term" value="P:resolution of meiotic recombination intermediates"/>
    <property type="evidence" value="ECO:0007669"/>
    <property type="project" value="TreeGrafter"/>
</dbReference>
<evidence type="ECO:0000256" key="4">
    <source>
        <dbReference type="ARBA" id="ARBA00022759"/>
    </source>
</evidence>
<keyword evidence="7" id="KW-0238">DNA-binding</keyword>
<dbReference type="InterPro" id="IPR006166">
    <property type="entry name" value="ERCC4_domain"/>
</dbReference>
<dbReference type="Pfam" id="PF02732">
    <property type="entry name" value="ERCC4"/>
    <property type="match status" value="1"/>
</dbReference>
<feature type="domain" description="ERCC4" evidence="12">
    <location>
        <begin position="173"/>
        <end position="253"/>
    </location>
</feature>
<accession>A0AAV8VRI8</accession>